<protein>
    <submittedName>
        <fullName evidence="2">Molybdopterin-guanine dinucleotide biosynthesis protein</fullName>
    </submittedName>
</protein>
<proteinExistence type="predicted"/>
<dbReference type="EMBL" id="JAAGWY010000001">
    <property type="protein sequence ID" value="NEN04589.1"/>
    <property type="molecule type" value="Genomic_DNA"/>
</dbReference>
<evidence type="ECO:0000313" key="3">
    <source>
        <dbReference type="Proteomes" id="UP000474967"/>
    </source>
</evidence>
<dbReference type="Proteomes" id="UP000474967">
    <property type="component" value="Unassembled WGS sequence"/>
</dbReference>
<dbReference type="InterPro" id="IPR045598">
    <property type="entry name" value="DUF6457"/>
</dbReference>
<feature type="domain" description="DUF6457" evidence="1">
    <location>
        <begin position="2"/>
        <end position="81"/>
    </location>
</feature>
<dbReference type="AlphaFoldDB" id="A0A6L9XT86"/>
<dbReference type="RefSeq" id="WP_163287692.1">
    <property type="nucleotide sequence ID" value="NZ_JAAGWY010000001.1"/>
</dbReference>
<evidence type="ECO:0000259" key="1">
    <source>
        <dbReference type="Pfam" id="PF20058"/>
    </source>
</evidence>
<sequence length="84" mass="8772">MTSLEDWLAALAEELDCRIPPDLIPAILDLARDAAHAVQRPAAPLSAYVAGYAAGLAKADAGEQAAILERGRAFAAAWPDEGTE</sequence>
<evidence type="ECO:0000313" key="2">
    <source>
        <dbReference type="EMBL" id="NEN04589.1"/>
    </source>
</evidence>
<dbReference type="Pfam" id="PF20058">
    <property type="entry name" value="DUF6457"/>
    <property type="match status" value="1"/>
</dbReference>
<reference evidence="2 3" key="1">
    <citation type="journal article" date="2014" name="J. Microbiol.">
        <title>Diaminobutyricibacter tongyongensis gen. nov., sp. nov. and Homoserinibacter gongjuensis gen. nov., sp. nov. belong to the family Microbacteriaceae.</title>
        <authorList>
            <person name="Kim S.J."/>
            <person name="Ahn J.H."/>
            <person name="Weon H.Y."/>
            <person name="Hamada M."/>
            <person name="Suzuki K."/>
            <person name="Kwon S.W."/>
        </authorList>
    </citation>
    <scope>NUCLEOTIDE SEQUENCE [LARGE SCALE GENOMIC DNA]</scope>
    <source>
        <strain evidence="2 3">NBRC 108724</strain>
    </source>
</reference>
<name>A0A6L9XT86_9MICO</name>
<gene>
    <name evidence="2" type="ORF">G3T36_01760</name>
</gene>
<comment type="caution">
    <text evidence="2">The sequence shown here is derived from an EMBL/GenBank/DDBJ whole genome shotgun (WGS) entry which is preliminary data.</text>
</comment>
<keyword evidence="3" id="KW-1185">Reference proteome</keyword>
<organism evidence="2 3">
    <name type="scientific">Leifsonia tongyongensis</name>
    <dbReference type="NCBI Taxonomy" id="1268043"/>
    <lineage>
        <taxon>Bacteria</taxon>
        <taxon>Bacillati</taxon>
        <taxon>Actinomycetota</taxon>
        <taxon>Actinomycetes</taxon>
        <taxon>Micrococcales</taxon>
        <taxon>Microbacteriaceae</taxon>
        <taxon>Leifsonia</taxon>
    </lineage>
</organism>
<accession>A0A6L9XT86</accession>